<evidence type="ECO:0000256" key="15">
    <source>
        <dbReference type="ARBA" id="ARBA00023157"/>
    </source>
</evidence>
<keyword evidence="18" id="KW-0449">Lipoprotein</keyword>
<evidence type="ECO:0000313" key="24">
    <source>
        <dbReference type="Proteomes" id="UP000076858"/>
    </source>
</evidence>
<dbReference type="Pfam" id="PF00085">
    <property type="entry name" value="Thioredoxin"/>
    <property type="match status" value="1"/>
</dbReference>
<dbReference type="AlphaFoldDB" id="A0A162QFG1"/>
<evidence type="ECO:0000256" key="13">
    <source>
        <dbReference type="ARBA" id="ARBA00023136"/>
    </source>
</evidence>
<dbReference type="EMBL" id="LRGB01000337">
    <property type="protein sequence ID" value="KZS19647.1"/>
    <property type="molecule type" value="Genomic_DNA"/>
</dbReference>
<keyword evidence="8" id="KW-0732">Signal</keyword>
<evidence type="ECO:0000256" key="1">
    <source>
        <dbReference type="ARBA" id="ARBA00004115"/>
    </source>
</evidence>
<dbReference type="SUPFAM" id="SSF52833">
    <property type="entry name" value="Thioredoxin-like"/>
    <property type="match status" value="1"/>
</dbReference>
<dbReference type="GO" id="GO:0003756">
    <property type="term" value="F:protein disulfide isomerase activity"/>
    <property type="evidence" value="ECO:0007669"/>
    <property type="project" value="UniProtKB-ARBA"/>
</dbReference>
<protein>
    <recommendedName>
        <fullName evidence="20">Thioredoxin-related transmembrane protein 1</fullName>
    </recommendedName>
    <alternativeName>
        <fullName evidence="22">Protein disulfide-isomerase TMX1</fullName>
    </alternativeName>
    <alternativeName>
        <fullName evidence="21">Thioredoxin domain-containing protein 1</fullName>
    </alternativeName>
</protein>
<dbReference type="InterPro" id="IPR017937">
    <property type="entry name" value="Thioredoxin_CS"/>
</dbReference>
<dbReference type="InterPro" id="IPR036249">
    <property type="entry name" value="Thioredoxin-like_sf"/>
</dbReference>
<reference evidence="23 24" key="1">
    <citation type="submission" date="2016-03" db="EMBL/GenBank/DDBJ databases">
        <title>EvidentialGene: Evidence-directed Construction of Genes on Genomes.</title>
        <authorList>
            <person name="Gilbert D.G."/>
            <person name="Choi J.-H."/>
            <person name="Mockaitis K."/>
            <person name="Colbourne J."/>
            <person name="Pfrender M."/>
        </authorList>
    </citation>
    <scope>NUCLEOTIDE SEQUENCE [LARGE SCALE GENOMIC DNA]</scope>
    <source>
        <strain evidence="23 24">Xinb3</strain>
        <tissue evidence="23">Complete organism</tissue>
    </source>
</reference>
<gene>
    <name evidence="23" type="ORF">APZ42_013804</name>
</gene>
<evidence type="ECO:0000256" key="8">
    <source>
        <dbReference type="ARBA" id="ARBA00022729"/>
    </source>
</evidence>
<dbReference type="GO" id="GO:0015036">
    <property type="term" value="F:disulfide oxidoreductase activity"/>
    <property type="evidence" value="ECO:0007669"/>
    <property type="project" value="TreeGrafter"/>
</dbReference>
<evidence type="ECO:0000256" key="9">
    <source>
        <dbReference type="ARBA" id="ARBA00022824"/>
    </source>
</evidence>
<sequence>MTQIRNVCFIASLLFAIASCATLKVLHEQNWDEMLNGEWMVEFYAPWCPACRALEPVWEEFASWSDDLGIKVGHVDVTTSPGLSGRFMVTALPTIYHVKNGVFRQYRGTRDKDEFISFVEEKKWEQVEPIPSWKSPSSIQMSVVSGFFKLSMMLRNIHTQITEEHGIPYWGSYLLFALATIIVGAVLGLVLVFLIDCFYPAKVAVKRVESKFSKSEQNKEDVEDEDDIVDENSQSEGKDGDEFSQSEQEEDENKTASEEKETTSVKNNEDNEAAEDGPSPSSPDIRKRRSRKAD</sequence>
<evidence type="ECO:0000256" key="5">
    <source>
        <dbReference type="ARBA" id="ARBA00022525"/>
    </source>
</evidence>
<name>A0A162QFG1_9CRUS</name>
<evidence type="ECO:0000256" key="10">
    <source>
        <dbReference type="ARBA" id="ARBA00022982"/>
    </source>
</evidence>
<dbReference type="Proteomes" id="UP000076858">
    <property type="component" value="Unassembled WGS sequence"/>
</dbReference>
<dbReference type="InterPro" id="IPR052454">
    <property type="entry name" value="TMX_domain-containing"/>
</dbReference>
<evidence type="ECO:0000256" key="11">
    <source>
        <dbReference type="ARBA" id="ARBA00022989"/>
    </source>
</evidence>
<evidence type="ECO:0000256" key="22">
    <source>
        <dbReference type="ARBA" id="ARBA00076905"/>
    </source>
</evidence>
<evidence type="ECO:0000256" key="7">
    <source>
        <dbReference type="ARBA" id="ARBA00022692"/>
    </source>
</evidence>
<evidence type="ECO:0000256" key="17">
    <source>
        <dbReference type="ARBA" id="ARBA00023284"/>
    </source>
</evidence>
<dbReference type="OrthoDB" id="7869097at2759"/>
<dbReference type="GO" id="GO:0005576">
    <property type="term" value="C:extracellular region"/>
    <property type="evidence" value="ECO:0007669"/>
    <property type="project" value="UniProtKB-SubCell"/>
</dbReference>
<keyword evidence="10" id="KW-0249">Electron transport</keyword>
<evidence type="ECO:0000256" key="16">
    <source>
        <dbReference type="ARBA" id="ARBA00023235"/>
    </source>
</evidence>
<dbReference type="PANTHER" id="PTHR46107">
    <property type="entry name" value="DUMPY: SHORTER THAN WILD-TYPE"/>
    <property type="match status" value="1"/>
</dbReference>
<dbReference type="STRING" id="35525.A0A162QFG1"/>
<keyword evidence="24" id="KW-1185">Reference proteome</keyword>
<evidence type="ECO:0000256" key="2">
    <source>
        <dbReference type="ARBA" id="ARBA00004583"/>
    </source>
</evidence>
<organism evidence="23 24">
    <name type="scientific">Daphnia magna</name>
    <dbReference type="NCBI Taxonomy" id="35525"/>
    <lineage>
        <taxon>Eukaryota</taxon>
        <taxon>Metazoa</taxon>
        <taxon>Ecdysozoa</taxon>
        <taxon>Arthropoda</taxon>
        <taxon>Crustacea</taxon>
        <taxon>Branchiopoda</taxon>
        <taxon>Diplostraca</taxon>
        <taxon>Cladocera</taxon>
        <taxon>Anomopoda</taxon>
        <taxon>Daphniidae</taxon>
        <taxon>Daphnia</taxon>
    </lineage>
</organism>
<dbReference type="GO" id="GO:0031966">
    <property type="term" value="C:mitochondrial membrane"/>
    <property type="evidence" value="ECO:0007669"/>
    <property type="project" value="UniProtKB-SubCell"/>
</dbReference>
<keyword evidence="6" id="KW-0597">Phosphoprotein</keyword>
<keyword evidence="14" id="KW-0564">Palmitate</keyword>
<keyword evidence="17" id="KW-0676">Redox-active center</keyword>
<evidence type="ECO:0000256" key="14">
    <source>
        <dbReference type="ARBA" id="ARBA00023139"/>
    </source>
</evidence>
<evidence type="ECO:0000256" key="6">
    <source>
        <dbReference type="ARBA" id="ARBA00022553"/>
    </source>
</evidence>
<keyword evidence="13" id="KW-0472">Membrane</keyword>
<comment type="caution">
    <text evidence="23">The sequence shown here is derived from an EMBL/GenBank/DDBJ whole genome shotgun (WGS) entry which is preliminary data.</text>
</comment>
<evidence type="ECO:0000256" key="20">
    <source>
        <dbReference type="ARBA" id="ARBA00072260"/>
    </source>
</evidence>
<keyword evidence="5" id="KW-0964">Secreted</keyword>
<comment type="subunit">
    <text evidence="19">Interacts with ATP2A2.</text>
</comment>
<keyword evidence="16" id="KW-0413">Isomerase</keyword>
<keyword evidence="7 23" id="KW-0812">Transmembrane</keyword>
<evidence type="ECO:0000256" key="19">
    <source>
        <dbReference type="ARBA" id="ARBA00062962"/>
    </source>
</evidence>
<accession>A0A162QFG1</accession>
<proteinExistence type="predicted"/>
<dbReference type="PANTHER" id="PTHR46107:SF3">
    <property type="entry name" value="THIOREDOXIN DOMAIN-CONTAINING PROTEIN"/>
    <property type="match status" value="1"/>
</dbReference>
<keyword evidence="11" id="KW-1133">Transmembrane helix</keyword>
<dbReference type="GO" id="GO:0005789">
    <property type="term" value="C:endoplasmic reticulum membrane"/>
    <property type="evidence" value="ECO:0007669"/>
    <property type="project" value="UniProtKB-SubCell"/>
</dbReference>
<comment type="subcellular location">
    <subcellularLocation>
        <location evidence="1">Endoplasmic reticulum membrane</location>
        <topology evidence="1">Single-pass type I membrane protein</topology>
    </subcellularLocation>
    <subcellularLocation>
        <location evidence="2">Mitochondrion membrane</location>
        <topology evidence="2">Single-pass type I membrane protein</topology>
    </subcellularLocation>
    <subcellularLocation>
        <location evidence="3">Secreted</location>
    </subcellularLocation>
</comment>
<keyword evidence="15" id="KW-1015">Disulfide bond</keyword>
<evidence type="ECO:0000256" key="3">
    <source>
        <dbReference type="ARBA" id="ARBA00004613"/>
    </source>
</evidence>
<dbReference type="Gene3D" id="3.40.30.10">
    <property type="entry name" value="Glutaredoxin"/>
    <property type="match status" value="1"/>
</dbReference>
<dbReference type="FunFam" id="3.40.30.10:FF:000117">
    <property type="entry name" value="thioredoxin-related transmembrane protein 1"/>
    <property type="match status" value="1"/>
</dbReference>
<evidence type="ECO:0000313" key="23">
    <source>
        <dbReference type="EMBL" id="KZS19647.1"/>
    </source>
</evidence>
<evidence type="ECO:0000256" key="18">
    <source>
        <dbReference type="ARBA" id="ARBA00023288"/>
    </source>
</evidence>
<keyword evidence="9" id="KW-0256">Endoplasmic reticulum</keyword>
<evidence type="ECO:0000256" key="21">
    <source>
        <dbReference type="ARBA" id="ARBA00075863"/>
    </source>
</evidence>
<evidence type="ECO:0000256" key="4">
    <source>
        <dbReference type="ARBA" id="ARBA00022448"/>
    </source>
</evidence>
<dbReference type="PROSITE" id="PS51352">
    <property type="entry name" value="THIOREDOXIN_2"/>
    <property type="match status" value="1"/>
</dbReference>
<dbReference type="PROSITE" id="PS00194">
    <property type="entry name" value="THIOREDOXIN_1"/>
    <property type="match status" value="1"/>
</dbReference>
<dbReference type="InterPro" id="IPR013766">
    <property type="entry name" value="Thioredoxin_domain"/>
</dbReference>
<evidence type="ECO:0000256" key="12">
    <source>
        <dbReference type="ARBA" id="ARBA00023128"/>
    </source>
</evidence>
<keyword evidence="4" id="KW-0813">Transport</keyword>
<dbReference type="CDD" id="cd02994">
    <property type="entry name" value="PDI_a_TMX"/>
    <property type="match status" value="1"/>
</dbReference>
<keyword evidence="12" id="KW-0496">Mitochondrion</keyword>
<dbReference type="PROSITE" id="PS51257">
    <property type="entry name" value="PROKAR_LIPOPROTEIN"/>
    <property type="match status" value="1"/>
</dbReference>